<dbReference type="GO" id="GO:0009507">
    <property type="term" value="C:chloroplast"/>
    <property type="evidence" value="ECO:0007669"/>
    <property type="project" value="UniProtKB-SubCell"/>
</dbReference>
<dbReference type="PANTHER" id="PTHR34811">
    <property type="entry name" value="MATURASE K"/>
    <property type="match status" value="1"/>
</dbReference>
<organism evidence="10">
    <name type="scientific">Cyclosorus interruptus</name>
    <dbReference type="NCBI Taxonomy" id="173874"/>
    <lineage>
        <taxon>Eukaryota</taxon>
        <taxon>Viridiplantae</taxon>
        <taxon>Streptophyta</taxon>
        <taxon>Embryophyta</taxon>
        <taxon>Tracheophyta</taxon>
        <taxon>Polypodiopsida</taxon>
        <taxon>Polypodiidae</taxon>
        <taxon>Polypodiales</taxon>
        <taxon>Aspleniineae</taxon>
        <taxon>Thelypteridaceae</taxon>
        <taxon>Thelypteridoideae</taxon>
        <taxon>Cyclosorus</taxon>
    </lineage>
</organism>
<keyword evidence="7 10" id="KW-0150">Chloroplast</keyword>
<feature type="domain" description="Domain X" evidence="8">
    <location>
        <begin position="366"/>
        <end position="473"/>
    </location>
</feature>
<dbReference type="GO" id="GO:0006397">
    <property type="term" value="P:mRNA processing"/>
    <property type="evidence" value="ECO:0007669"/>
    <property type="project" value="UniProtKB-KW"/>
</dbReference>
<evidence type="ECO:0000256" key="3">
    <source>
        <dbReference type="ARBA" id="ARBA00022664"/>
    </source>
</evidence>
<dbReference type="PANTHER" id="PTHR34811:SF1">
    <property type="entry name" value="MATURASE K"/>
    <property type="match status" value="1"/>
</dbReference>
<dbReference type="RefSeq" id="YP_010157127.1">
    <property type="nucleotide sequence ID" value="NC_057240.1"/>
</dbReference>
<dbReference type="Pfam" id="PF01824">
    <property type="entry name" value="MatK_N"/>
    <property type="match status" value="1"/>
</dbReference>
<comment type="function">
    <text evidence="6 7">Usually encoded in the trnK tRNA gene intron. Probably assists in splicing its own and other chloroplast group II introns.</text>
</comment>
<dbReference type="GO" id="GO:0008033">
    <property type="term" value="P:tRNA processing"/>
    <property type="evidence" value="ECO:0007669"/>
    <property type="project" value="UniProtKB-KW"/>
</dbReference>
<dbReference type="InterPro" id="IPR024942">
    <property type="entry name" value="Maturase_MatK_N"/>
</dbReference>
<evidence type="ECO:0000256" key="1">
    <source>
        <dbReference type="ARBA" id="ARBA00006621"/>
    </source>
</evidence>
<protein>
    <recommendedName>
        <fullName evidence="6">Maturase K</fullName>
    </recommendedName>
    <alternativeName>
        <fullName evidence="6">Intron maturase</fullName>
    </alternativeName>
</protein>
<keyword evidence="4 6" id="KW-0819">tRNA processing</keyword>
<evidence type="ECO:0000256" key="7">
    <source>
        <dbReference type="RuleBase" id="RU004226"/>
    </source>
</evidence>
<evidence type="ECO:0000256" key="5">
    <source>
        <dbReference type="ARBA" id="ARBA00022884"/>
    </source>
</evidence>
<dbReference type="AlphaFoldDB" id="A0A890A2C4"/>
<accession>A0A890A2C4</accession>
<evidence type="ECO:0000259" key="8">
    <source>
        <dbReference type="Pfam" id="PF01348"/>
    </source>
</evidence>
<evidence type="ECO:0000256" key="4">
    <source>
        <dbReference type="ARBA" id="ARBA00022694"/>
    </source>
</evidence>
<dbReference type="EMBL" id="MN599066">
    <property type="protein sequence ID" value="QRG01261.1"/>
    <property type="molecule type" value="Genomic_DNA"/>
</dbReference>
<dbReference type="InterPro" id="IPR024937">
    <property type="entry name" value="Domain_X"/>
</dbReference>
<keyword evidence="2 7" id="KW-0934">Plastid</keyword>
<evidence type="ECO:0000256" key="6">
    <source>
        <dbReference type="HAMAP-Rule" id="MF_01390"/>
    </source>
</evidence>
<proteinExistence type="inferred from homology"/>
<evidence type="ECO:0000259" key="9">
    <source>
        <dbReference type="Pfam" id="PF01824"/>
    </source>
</evidence>
<geneLocation type="chloroplast" evidence="10"/>
<comment type="similarity">
    <text evidence="1 6">Belongs to the intron maturase 2 family. MatK subfamily.</text>
</comment>
<dbReference type="InterPro" id="IPR002866">
    <property type="entry name" value="Maturase_MatK"/>
</dbReference>
<keyword evidence="5 6" id="KW-0694">RNA-binding</keyword>
<name>A0A890A2C4_9MONI</name>
<evidence type="ECO:0000313" key="10">
    <source>
        <dbReference type="EMBL" id="QRG01261.1"/>
    </source>
</evidence>
<evidence type="ECO:0000256" key="2">
    <source>
        <dbReference type="ARBA" id="ARBA00022640"/>
    </source>
</evidence>
<dbReference type="Pfam" id="PF01348">
    <property type="entry name" value="Intron_maturas2"/>
    <property type="match status" value="1"/>
</dbReference>
<gene>
    <name evidence="6 10" type="primary">matK</name>
</gene>
<comment type="subcellular location">
    <subcellularLocation>
        <location evidence="6">Plastid</location>
        <location evidence="6">Chloroplast</location>
    </subcellularLocation>
</comment>
<sequence>MKTTYGSLPKYDVLRESERLSTSQDCFPYLSLLLFRDNFYSVAYKRCLDRRDLGLVFGACSAAAIKRSIDSVRYQDYSDIFYSEFVRKRSSQLNTDLYLHVLLQTICIILAKPLLCRLTAETNNNSKISQSIHSLFLFLEDRLPKSSHVLEIEMPRNLHLETPVRLFRRRIRDVSLPHLLRTVFHTYKTLHGKFIQLRSWKQRERRSIDMLLQNFYTYEIDLILLVLWTRIYKPHTKYFIYLDHNNMTRKKIRVSEYNSRLDAISVDCRLIRSLCIHFGRYKNRSLMAFHGTQSFAKKWIYYPSTFLRFHFHHPIDFTKTGINLLSVSCVSFLGYTSSIQSVSKNVQVETTADSCNSISVEREIHPKIPTSLLVRLLEEEKFCDSTGRPVSKLTRTVLADDEILNRFVKIWNTFSSYHGASINRDGLRRPRYISRLSCDSTLAGKHRSTIRLLQRRFDLELPKKVSTSNKLTPSNRNKRVWHLSLSRSVSSTFIASKIQF</sequence>
<dbReference type="GeneID" id="67161534"/>
<dbReference type="HAMAP" id="MF_01390">
    <property type="entry name" value="MatK"/>
    <property type="match status" value="1"/>
</dbReference>
<reference evidence="10" key="1">
    <citation type="journal article" date="2020" name="Mitochondrial DNA Part B Resour">
        <title>The complete chloroplast genome of a fern genus Thelypteris interrupta.</title>
        <authorList>
            <person name="Ramekar R.V."/>
            <person name="Choi I.Y."/>
            <person name="Kwak M."/>
            <person name="Cheong E.J."/>
            <person name="Park K.C."/>
        </authorList>
    </citation>
    <scope>NUCLEOTIDE SEQUENCE</scope>
</reference>
<keyword evidence="3 6" id="KW-0507">mRNA processing</keyword>
<dbReference type="GO" id="GO:0003723">
    <property type="term" value="F:RNA binding"/>
    <property type="evidence" value="ECO:0007669"/>
    <property type="project" value="UniProtKB-KW"/>
</dbReference>
<feature type="domain" description="Maturase MatK N-terminal" evidence="9">
    <location>
        <begin position="30"/>
        <end position="334"/>
    </location>
</feature>
<dbReference type="GO" id="GO:0008380">
    <property type="term" value="P:RNA splicing"/>
    <property type="evidence" value="ECO:0007669"/>
    <property type="project" value="UniProtKB-UniRule"/>
</dbReference>